<evidence type="ECO:0000256" key="2">
    <source>
        <dbReference type="ARBA" id="ARBA00009166"/>
    </source>
</evidence>
<dbReference type="SUPFAM" id="SSF81321">
    <property type="entry name" value="Family A G protein-coupled receptor-like"/>
    <property type="match status" value="1"/>
</dbReference>
<feature type="transmembrane region" description="Helical" evidence="6">
    <location>
        <begin position="132"/>
        <end position="151"/>
    </location>
</feature>
<proteinExistence type="inferred from homology"/>
<dbReference type="GO" id="GO:0016020">
    <property type="term" value="C:membrane"/>
    <property type="evidence" value="ECO:0007669"/>
    <property type="project" value="UniProtKB-SubCell"/>
</dbReference>
<evidence type="ECO:0000313" key="8">
    <source>
        <dbReference type="Proteomes" id="UP000005237"/>
    </source>
</evidence>
<organism evidence="7 8">
    <name type="scientific">Caenorhabditis japonica</name>
    <dbReference type="NCBI Taxonomy" id="281687"/>
    <lineage>
        <taxon>Eukaryota</taxon>
        <taxon>Metazoa</taxon>
        <taxon>Ecdysozoa</taxon>
        <taxon>Nematoda</taxon>
        <taxon>Chromadorea</taxon>
        <taxon>Rhabditida</taxon>
        <taxon>Rhabditina</taxon>
        <taxon>Rhabditomorpha</taxon>
        <taxon>Rhabditoidea</taxon>
        <taxon>Rhabditidae</taxon>
        <taxon>Peloderinae</taxon>
        <taxon>Caenorhabditis</taxon>
    </lineage>
</organism>
<keyword evidence="5 6" id="KW-0472">Membrane</keyword>
<evidence type="ECO:0000313" key="7">
    <source>
        <dbReference type="EnsemblMetazoa" id="CJA15030.1"/>
    </source>
</evidence>
<evidence type="ECO:0000256" key="1">
    <source>
        <dbReference type="ARBA" id="ARBA00004141"/>
    </source>
</evidence>
<dbReference type="PANTHER" id="PTHR22945:SF89">
    <property type="entry name" value="SERPENTINE RECEPTOR, CLASS D (DELTA)-RELATED"/>
    <property type="match status" value="1"/>
</dbReference>
<dbReference type="EnsemblMetazoa" id="CJA15030.1">
    <property type="protein sequence ID" value="CJA15030.1"/>
    <property type="gene ID" value="WBGene00134234"/>
</dbReference>
<feature type="transmembrane region" description="Helical" evidence="6">
    <location>
        <begin position="190"/>
        <end position="216"/>
    </location>
</feature>
<feature type="transmembrane region" description="Helical" evidence="6">
    <location>
        <begin position="14"/>
        <end position="35"/>
    </location>
</feature>
<sequence>MCSSSNCYVPFFNVYWIVYAILGVTFQLSLVYLIYKKSPATLDNLKVFLYNTASIQLSLIFFAFTSQHRILSNRTTCAILNMGPCRFISSTICFVNYHIYMAVNLATASAIAITVLFRFLTLVQKIVSANQTYFMVAATYVAPFIVLIIPFTDTWDFKVVQAASAREHPSYNFSIYPNFSGFAEIEGVPFISATIILTIGVYGIPFGCLFLTRKVLKLIRYHKRMSTKTKKQAETLIYGLIVQSMVPLVSYIPTFTCYIYIQVTGNEMLLNEHLILVSSALPGIVDPFISFYFIIPYRHAILELFFPRRKTTQIVNSATNISLSGAN</sequence>
<dbReference type="InterPro" id="IPR019421">
    <property type="entry name" value="7TM_GPCR_serpentine_rcpt_Srd"/>
</dbReference>
<dbReference type="Pfam" id="PF10317">
    <property type="entry name" value="7TM_GPCR_Srd"/>
    <property type="match status" value="1"/>
</dbReference>
<reference evidence="7" key="2">
    <citation type="submission" date="2022-06" db="UniProtKB">
        <authorList>
            <consortium name="EnsemblMetazoa"/>
        </authorList>
    </citation>
    <scope>IDENTIFICATION</scope>
    <source>
        <strain evidence="7">DF5081</strain>
    </source>
</reference>
<dbReference type="Proteomes" id="UP000005237">
    <property type="component" value="Unassembled WGS sequence"/>
</dbReference>
<keyword evidence="8" id="KW-1185">Reference proteome</keyword>
<feature type="transmembrane region" description="Helical" evidence="6">
    <location>
        <begin position="47"/>
        <end position="64"/>
    </location>
</feature>
<dbReference type="PANTHER" id="PTHR22945">
    <property type="entry name" value="SERPENTINE RECEPTOR, CLASS D DELTA"/>
    <property type="match status" value="1"/>
</dbReference>
<dbReference type="AlphaFoldDB" id="A0A8R1DZX7"/>
<evidence type="ECO:0000256" key="6">
    <source>
        <dbReference type="SAM" id="Phobius"/>
    </source>
</evidence>
<comment type="similarity">
    <text evidence="2">Belongs to the nematode receptor-like protein srd family.</text>
</comment>
<evidence type="ECO:0000256" key="4">
    <source>
        <dbReference type="ARBA" id="ARBA00022989"/>
    </source>
</evidence>
<evidence type="ECO:0000256" key="5">
    <source>
        <dbReference type="ARBA" id="ARBA00023136"/>
    </source>
</evidence>
<reference evidence="8" key="1">
    <citation type="submission" date="2010-08" db="EMBL/GenBank/DDBJ databases">
        <authorList>
            <consortium name="Caenorhabditis japonica Sequencing Consortium"/>
            <person name="Wilson R.K."/>
        </authorList>
    </citation>
    <scope>NUCLEOTIDE SEQUENCE [LARGE SCALE GENOMIC DNA]</scope>
    <source>
        <strain evidence="8">DF5081</strain>
    </source>
</reference>
<feature type="transmembrane region" description="Helical" evidence="6">
    <location>
        <begin position="236"/>
        <end position="261"/>
    </location>
</feature>
<feature type="transmembrane region" description="Helical" evidence="6">
    <location>
        <begin position="97"/>
        <end position="120"/>
    </location>
</feature>
<keyword evidence="4 6" id="KW-1133">Transmembrane helix</keyword>
<protein>
    <submittedName>
        <fullName evidence="7">Uncharacterized protein</fullName>
    </submittedName>
</protein>
<feature type="transmembrane region" description="Helical" evidence="6">
    <location>
        <begin position="273"/>
        <end position="295"/>
    </location>
</feature>
<accession>A0A8R1DZX7</accession>
<name>A0A8R1DZX7_CAEJA</name>
<dbReference type="InterPro" id="IPR050920">
    <property type="entry name" value="Nematode_rcpt-like_delta"/>
</dbReference>
<comment type="subcellular location">
    <subcellularLocation>
        <location evidence="1">Membrane</location>
        <topology evidence="1">Multi-pass membrane protein</topology>
    </subcellularLocation>
</comment>
<evidence type="ECO:0000256" key="3">
    <source>
        <dbReference type="ARBA" id="ARBA00022692"/>
    </source>
</evidence>
<keyword evidence="3 6" id="KW-0812">Transmembrane</keyword>